<feature type="compositionally biased region" description="Basic residues" evidence="1">
    <location>
        <begin position="209"/>
        <end position="222"/>
    </location>
</feature>
<feature type="non-terminal residue" evidence="2">
    <location>
        <position position="1"/>
    </location>
</feature>
<protein>
    <submittedName>
        <fullName evidence="2">Uncharacterized protein</fullName>
    </submittedName>
</protein>
<proteinExistence type="predicted"/>
<dbReference type="AlphaFoldDB" id="A0A6J4IX20"/>
<feature type="non-terminal residue" evidence="2">
    <location>
        <position position="446"/>
    </location>
</feature>
<evidence type="ECO:0000256" key="1">
    <source>
        <dbReference type="SAM" id="MobiDB-lite"/>
    </source>
</evidence>
<feature type="compositionally biased region" description="Basic and acidic residues" evidence="1">
    <location>
        <begin position="70"/>
        <end position="92"/>
    </location>
</feature>
<gene>
    <name evidence="2" type="ORF">AVDCRST_MAG41-2447</name>
</gene>
<feature type="compositionally biased region" description="Basic and acidic residues" evidence="1">
    <location>
        <begin position="285"/>
        <end position="295"/>
    </location>
</feature>
<sequence length="446" mass="47512">AQRRGPGPGRPHGPDRRRAAGRVQRPDGRRPGGLPDQVPQDGPGPVRVLPGQRLPVLRRHGGAVRGGRRAVGERGRRPGVDPGRPARRELRHLPGPHRPAGLRRQRLRRGLPGALDLGPAPVRGQPGPAVLAEGAAGRDHRRAGGDLRPGVRGPGAPLRRRRGRHRVGAHPGQRRGRGAGRAAPGQAADPVRAAGVGDRGGVLPPPVRRPGRRAPAARRRAGRAAGGLPGLPGDHPRAAQGQPRHLRRAGRGGEGRLRHRQRGAAGVQRAHRGLQPGPGQRRGAHREAGQRRGREPGGPGAGDPGRLRARRAPHGAVPAGAAGARRPVPGLDHDPRPRLRGQRVLPLRAGPGVGRADRAGGHGRAGRPARPGHREDPLRRRRRVRRGAGRRQRGAGGGGRGRRRRRRAGRGPARVRPRVRRPHPGRPPAVRGRLPRRRLQRGRAGL</sequence>
<feature type="compositionally biased region" description="Low complexity" evidence="1">
    <location>
        <begin position="314"/>
        <end position="330"/>
    </location>
</feature>
<feature type="compositionally biased region" description="Basic residues" evidence="1">
    <location>
        <begin position="400"/>
        <end position="424"/>
    </location>
</feature>
<feature type="compositionally biased region" description="Basic and acidic residues" evidence="1">
    <location>
        <begin position="136"/>
        <end position="145"/>
    </location>
</feature>
<organism evidence="2">
    <name type="scientific">uncultured Mycobacteriales bacterium</name>
    <dbReference type="NCBI Taxonomy" id="581187"/>
    <lineage>
        <taxon>Bacteria</taxon>
        <taxon>Bacillati</taxon>
        <taxon>Actinomycetota</taxon>
        <taxon>Actinomycetes</taxon>
        <taxon>Mycobacteriales</taxon>
        <taxon>environmental samples</taxon>
    </lineage>
</organism>
<feature type="compositionally biased region" description="Basic residues" evidence="1">
    <location>
        <begin position="158"/>
        <end position="178"/>
    </location>
</feature>
<dbReference type="EMBL" id="CADCTP010000226">
    <property type="protein sequence ID" value="CAA9262337.1"/>
    <property type="molecule type" value="Genomic_DNA"/>
</dbReference>
<evidence type="ECO:0000313" key="2">
    <source>
        <dbReference type="EMBL" id="CAA9262337.1"/>
    </source>
</evidence>
<feature type="compositionally biased region" description="Low complexity" evidence="1">
    <location>
        <begin position="180"/>
        <end position="196"/>
    </location>
</feature>
<name>A0A6J4IX20_9ACTN</name>
<reference evidence="2" key="1">
    <citation type="submission" date="2020-02" db="EMBL/GenBank/DDBJ databases">
        <authorList>
            <person name="Meier V. D."/>
        </authorList>
    </citation>
    <scope>NUCLEOTIDE SEQUENCE</scope>
    <source>
        <strain evidence="2">AVDCRST_MAG41</strain>
    </source>
</reference>
<feature type="compositionally biased region" description="Basic residues" evidence="1">
    <location>
        <begin position="433"/>
        <end position="446"/>
    </location>
</feature>
<feature type="compositionally biased region" description="Basic residues" evidence="1">
    <location>
        <begin position="100"/>
        <end position="109"/>
    </location>
</feature>
<feature type="region of interest" description="Disordered" evidence="1">
    <location>
        <begin position="1"/>
        <end position="446"/>
    </location>
</feature>
<feature type="compositionally biased region" description="Basic residues" evidence="1">
    <location>
        <begin position="379"/>
        <end position="393"/>
    </location>
</feature>
<accession>A0A6J4IX20</accession>
<feature type="compositionally biased region" description="Basic and acidic residues" evidence="1">
    <location>
        <begin position="12"/>
        <end position="30"/>
    </location>
</feature>
<feature type="compositionally biased region" description="Low complexity" evidence="1">
    <location>
        <begin position="146"/>
        <end position="157"/>
    </location>
</feature>
<feature type="compositionally biased region" description="Basic residues" evidence="1">
    <location>
        <begin position="56"/>
        <end position="68"/>
    </location>
</feature>